<accession>A0ABR0P0T3</accession>
<evidence type="ECO:0000313" key="2">
    <source>
        <dbReference type="Proteomes" id="UP001358586"/>
    </source>
</evidence>
<sequence length="137" mass="15671">MLFECETRQKQFAFEVPIQTNLVQQALAQFMLSSTKQNVTMADSCMTSFSHRGGYGSYYTRGWSSRGHPQHQLYGWIGHVAQRCYYRFDRPFKGFSMVNRLSTGGYNPISKYSSFYVGSQPQLSFSSPPVFLTGPIF</sequence>
<proteinExistence type="predicted"/>
<dbReference type="Proteomes" id="UP001358586">
    <property type="component" value="Chromosome 8"/>
</dbReference>
<name>A0ABR0P0T3_GOSAR</name>
<keyword evidence="2" id="KW-1185">Reference proteome</keyword>
<comment type="caution">
    <text evidence="1">The sequence shown here is derived from an EMBL/GenBank/DDBJ whole genome shotgun (WGS) entry which is preliminary data.</text>
</comment>
<reference evidence="1 2" key="1">
    <citation type="submission" date="2023-03" db="EMBL/GenBank/DDBJ databases">
        <title>WGS of Gossypium arboreum.</title>
        <authorList>
            <person name="Yu D."/>
        </authorList>
    </citation>
    <scope>NUCLEOTIDE SEQUENCE [LARGE SCALE GENOMIC DNA]</scope>
    <source>
        <tissue evidence="1">Leaf</tissue>
    </source>
</reference>
<dbReference type="EMBL" id="JARKNE010000008">
    <property type="protein sequence ID" value="KAK5812220.1"/>
    <property type="molecule type" value="Genomic_DNA"/>
</dbReference>
<evidence type="ECO:0000313" key="1">
    <source>
        <dbReference type="EMBL" id="KAK5812220.1"/>
    </source>
</evidence>
<gene>
    <name evidence="1" type="ORF">PVK06_027641</name>
</gene>
<protein>
    <submittedName>
        <fullName evidence="1">Uncharacterized protein</fullName>
    </submittedName>
</protein>
<organism evidence="1 2">
    <name type="scientific">Gossypium arboreum</name>
    <name type="common">Tree cotton</name>
    <name type="synonym">Gossypium nanking</name>
    <dbReference type="NCBI Taxonomy" id="29729"/>
    <lineage>
        <taxon>Eukaryota</taxon>
        <taxon>Viridiplantae</taxon>
        <taxon>Streptophyta</taxon>
        <taxon>Embryophyta</taxon>
        <taxon>Tracheophyta</taxon>
        <taxon>Spermatophyta</taxon>
        <taxon>Magnoliopsida</taxon>
        <taxon>eudicotyledons</taxon>
        <taxon>Gunneridae</taxon>
        <taxon>Pentapetalae</taxon>
        <taxon>rosids</taxon>
        <taxon>malvids</taxon>
        <taxon>Malvales</taxon>
        <taxon>Malvaceae</taxon>
        <taxon>Malvoideae</taxon>
        <taxon>Gossypium</taxon>
    </lineage>
</organism>